<evidence type="ECO:0000256" key="4">
    <source>
        <dbReference type="ARBA" id="ARBA00022741"/>
    </source>
</evidence>
<dbReference type="InterPro" id="IPR003152">
    <property type="entry name" value="FATC_dom"/>
</dbReference>
<evidence type="ECO:0000256" key="7">
    <source>
        <dbReference type="ARBA" id="ARBA00022840"/>
    </source>
</evidence>
<dbReference type="PANTHER" id="PTHR37079:SF4">
    <property type="entry name" value="SERINE_THREONINE-PROTEIN KINASE ATM"/>
    <property type="match status" value="1"/>
</dbReference>
<dbReference type="GO" id="GO:0006974">
    <property type="term" value="P:DNA damage response"/>
    <property type="evidence" value="ECO:0007669"/>
    <property type="project" value="UniProtKB-KW"/>
</dbReference>
<dbReference type="PANTHER" id="PTHR37079">
    <property type="entry name" value="SERINE/THREONINE-PROTEIN KINASE ATM"/>
    <property type="match status" value="1"/>
</dbReference>
<feature type="domain" description="PI3K/PI4K catalytic" evidence="9">
    <location>
        <begin position="70"/>
        <end position="394"/>
    </location>
</feature>
<dbReference type="GO" id="GO:0005634">
    <property type="term" value="C:nucleus"/>
    <property type="evidence" value="ECO:0007669"/>
    <property type="project" value="UniProtKB-SubCell"/>
</dbReference>
<keyword evidence="7" id="KW-0067">ATP-binding</keyword>
<evidence type="ECO:0000259" key="9">
    <source>
        <dbReference type="PROSITE" id="PS50290"/>
    </source>
</evidence>
<comment type="subcellular location">
    <subcellularLocation>
        <location evidence="1">Nucleus</location>
    </subcellularLocation>
</comment>
<dbReference type="Proteomes" id="UP001626550">
    <property type="component" value="Unassembled WGS sequence"/>
</dbReference>
<keyword evidence="6" id="KW-0418">Kinase</keyword>
<dbReference type="InterPro" id="IPR011009">
    <property type="entry name" value="Kinase-like_dom_sf"/>
</dbReference>
<dbReference type="Gene3D" id="3.30.1010.10">
    <property type="entry name" value="Phosphatidylinositol 3-kinase Catalytic Subunit, Chain A, domain 4"/>
    <property type="match status" value="1"/>
</dbReference>
<evidence type="ECO:0000256" key="8">
    <source>
        <dbReference type="ARBA" id="ARBA00023242"/>
    </source>
</evidence>
<dbReference type="Pfam" id="PF02260">
    <property type="entry name" value="FATC"/>
    <property type="match status" value="1"/>
</dbReference>
<dbReference type="InterPro" id="IPR036940">
    <property type="entry name" value="PI3/4_kinase_cat_sf"/>
</dbReference>
<evidence type="ECO:0000256" key="6">
    <source>
        <dbReference type="ARBA" id="ARBA00022777"/>
    </source>
</evidence>
<feature type="domain" description="FATC" evidence="10">
    <location>
        <begin position="417"/>
        <end position="449"/>
    </location>
</feature>
<dbReference type="PROSITE" id="PS50290">
    <property type="entry name" value="PI3_4_KINASE_3"/>
    <property type="match status" value="1"/>
</dbReference>
<evidence type="ECO:0000256" key="2">
    <source>
        <dbReference type="ARBA" id="ARBA00012513"/>
    </source>
</evidence>
<gene>
    <name evidence="11" type="ORF">Ciccas_000731</name>
</gene>
<reference evidence="11 12" key="1">
    <citation type="submission" date="2024-11" db="EMBL/GenBank/DDBJ databases">
        <title>Adaptive evolution of stress response genes in parasites aligns with host niche diversity.</title>
        <authorList>
            <person name="Hahn C."/>
            <person name="Resl P."/>
        </authorList>
    </citation>
    <scope>NUCLEOTIDE SEQUENCE [LARGE SCALE GENOMIC DNA]</scope>
    <source>
        <strain evidence="11">EGGRZ-B1_66</strain>
        <tissue evidence="11">Body</tissue>
    </source>
</reference>
<organism evidence="11 12">
    <name type="scientific">Cichlidogyrus casuarinus</name>
    <dbReference type="NCBI Taxonomy" id="1844966"/>
    <lineage>
        <taxon>Eukaryota</taxon>
        <taxon>Metazoa</taxon>
        <taxon>Spiralia</taxon>
        <taxon>Lophotrochozoa</taxon>
        <taxon>Platyhelminthes</taxon>
        <taxon>Monogenea</taxon>
        <taxon>Monopisthocotylea</taxon>
        <taxon>Dactylogyridea</taxon>
        <taxon>Ancyrocephalidae</taxon>
        <taxon>Cichlidogyrus</taxon>
    </lineage>
</organism>
<dbReference type="InterPro" id="IPR000403">
    <property type="entry name" value="PI3/4_kinase_cat_dom"/>
</dbReference>
<keyword evidence="4" id="KW-0547">Nucleotide-binding</keyword>
<dbReference type="EC" id="2.7.11.1" evidence="2"/>
<dbReference type="PROSITE" id="PS00915">
    <property type="entry name" value="PI3_4_KINASE_1"/>
    <property type="match status" value="1"/>
</dbReference>
<dbReference type="EMBL" id="JBJKFK010000043">
    <property type="protein sequence ID" value="KAL3320565.1"/>
    <property type="molecule type" value="Genomic_DNA"/>
</dbReference>
<name>A0ABD2QM02_9PLAT</name>
<accession>A0ABD2QM02</accession>
<keyword evidence="12" id="KW-1185">Reference proteome</keyword>
<evidence type="ECO:0000259" key="10">
    <source>
        <dbReference type="PROSITE" id="PS51190"/>
    </source>
</evidence>
<dbReference type="SMART" id="SM00146">
    <property type="entry name" value="PI3Kc"/>
    <property type="match status" value="1"/>
</dbReference>
<keyword evidence="8" id="KW-0539">Nucleus</keyword>
<dbReference type="PROSITE" id="PS00916">
    <property type="entry name" value="PI3_4_KINASE_2"/>
    <property type="match status" value="1"/>
</dbReference>
<dbReference type="AlphaFoldDB" id="A0ABD2QM02"/>
<evidence type="ECO:0000256" key="3">
    <source>
        <dbReference type="ARBA" id="ARBA00022679"/>
    </source>
</evidence>
<evidence type="ECO:0000256" key="1">
    <source>
        <dbReference type="ARBA" id="ARBA00004123"/>
    </source>
</evidence>
<dbReference type="Pfam" id="PF00454">
    <property type="entry name" value="PI3_PI4_kinase"/>
    <property type="match status" value="1"/>
</dbReference>
<proteinExistence type="predicted"/>
<dbReference type="InterPro" id="IPR038980">
    <property type="entry name" value="ATM_plant"/>
</dbReference>
<dbReference type="SUPFAM" id="SSF56112">
    <property type="entry name" value="Protein kinase-like (PK-like)"/>
    <property type="match status" value="1"/>
</dbReference>
<keyword evidence="5" id="KW-0227">DNA damage</keyword>
<evidence type="ECO:0000313" key="12">
    <source>
        <dbReference type="Proteomes" id="UP001626550"/>
    </source>
</evidence>
<dbReference type="Gene3D" id="1.10.1070.11">
    <property type="entry name" value="Phosphatidylinositol 3-/4-kinase, catalytic domain"/>
    <property type="match status" value="1"/>
</dbReference>
<dbReference type="GO" id="GO:0004674">
    <property type="term" value="F:protein serine/threonine kinase activity"/>
    <property type="evidence" value="ECO:0007669"/>
    <property type="project" value="UniProtKB-EC"/>
</dbReference>
<keyword evidence="3" id="KW-0808">Transferase</keyword>
<comment type="caution">
    <text evidence="11">The sequence shown here is derived from an EMBL/GenBank/DDBJ whole genome shotgun (WGS) entry which is preliminary data.</text>
</comment>
<dbReference type="GO" id="GO:0005524">
    <property type="term" value="F:ATP binding"/>
    <property type="evidence" value="ECO:0007669"/>
    <property type="project" value="UniProtKB-KW"/>
</dbReference>
<dbReference type="PROSITE" id="PS51190">
    <property type="entry name" value="FATC"/>
    <property type="match status" value="1"/>
</dbReference>
<evidence type="ECO:0000256" key="5">
    <source>
        <dbReference type="ARBA" id="ARBA00022763"/>
    </source>
</evidence>
<dbReference type="SMART" id="SM01343">
    <property type="entry name" value="FATC"/>
    <property type="match status" value="1"/>
</dbReference>
<sequence length="449" mass="50640">MHEKLLALNMYALALIEVANVNDNYLSNNTYPLPSKWALYKMSHSDQLTQITLPTLTQSESSEPVKIVRYQSEFSLVSGVNKPKVFKVLCTDGRTRRQLVKGRDDPRQDAVMQQIFQATNCILGRRRKRLTSQVMQMRTYKVVSLSKQCGAIEWCEGTTPVNPWLVMGHQRYRPDDLKTNQAMSALFQVNNLTTNVAKEGKPEKLLAKFKEVWHKIGPVFGFFFLERFPNAADWHRAKNIYATSLAVSSIVGYVVGLGDRHTNNILVDLSCGELIHIDLGIAFDQGKCLPTPELVPFRLTRDFEQALGPKGVEICLHPIAEQVLETLQSSGEVIVTLLQVLLHDPLYAWCLTPSRLLDLERRRMEKLSSDPSLSMSLYSSSFIGGSFPGGDSSNNTNQLARKVIITVRERLQPPAPGKIGVSAQIEQLLGQARSYENLSRMYYGWQSYM</sequence>
<evidence type="ECO:0000313" key="11">
    <source>
        <dbReference type="EMBL" id="KAL3320565.1"/>
    </source>
</evidence>
<protein>
    <recommendedName>
        <fullName evidence="2">non-specific serine/threonine protein kinase</fullName>
        <ecNumber evidence="2">2.7.11.1</ecNumber>
    </recommendedName>
</protein>
<dbReference type="InterPro" id="IPR018936">
    <property type="entry name" value="PI3/4_kinase_CS"/>
</dbReference>